<feature type="domain" description="WW" evidence="6">
    <location>
        <begin position="1"/>
        <end position="33"/>
    </location>
</feature>
<reference evidence="8" key="2">
    <citation type="submission" date="2019-06" db="EMBL/GenBank/DDBJ databases">
        <title>Genomics analysis of Aphanomyces spp. identifies a new class of oomycete effector associated with host adaptation.</title>
        <authorList>
            <person name="Gaulin E."/>
        </authorList>
    </citation>
    <scope>NUCLEOTIDE SEQUENCE</scope>
    <source>
        <strain evidence="8">CBS 578.67</strain>
    </source>
</reference>
<feature type="compositionally biased region" description="Polar residues" evidence="5">
    <location>
        <begin position="1668"/>
        <end position="1678"/>
    </location>
</feature>
<evidence type="ECO:0000256" key="1">
    <source>
        <dbReference type="ARBA" id="ARBA00022723"/>
    </source>
</evidence>
<feature type="compositionally biased region" description="Polar residues" evidence="5">
    <location>
        <begin position="109"/>
        <end position="134"/>
    </location>
</feature>
<evidence type="ECO:0000256" key="5">
    <source>
        <dbReference type="SAM" id="MobiDB-lite"/>
    </source>
</evidence>
<evidence type="ECO:0000259" key="7">
    <source>
        <dbReference type="PROSITE" id="PS50178"/>
    </source>
</evidence>
<dbReference type="EMBL" id="CAADRA010007008">
    <property type="protein sequence ID" value="VFT98256.1"/>
    <property type="molecule type" value="Genomic_DNA"/>
</dbReference>
<dbReference type="InterPro" id="IPR017455">
    <property type="entry name" value="Znf_FYVE-rel"/>
</dbReference>
<evidence type="ECO:0000313" key="8">
    <source>
        <dbReference type="EMBL" id="KAF0686614.1"/>
    </source>
</evidence>
<evidence type="ECO:0000256" key="2">
    <source>
        <dbReference type="ARBA" id="ARBA00022771"/>
    </source>
</evidence>
<sequence length="1887" mass="202223">MLAPGWEQVEDAQGRVFYVNHDTKETSWTPPSSLPLPPGWEELRDAQGRVYFVDHSTRTTTWIDPRESQINQMANELDRYANQTWPNSSSPSTPFTRDAPPFGGGAPVQPSTFVPAQPSLSARPTVAATMSSPLPVQGHDSGPPSRSSSLGATSLTVSIAPPSSFAAGRGPVAKYFPPFVVPDTARQDCSQCNLKFGVLRRRHHCRLCGGLYCGDCTDFKAPVPTLEGRSTVCRRCYRNTQANDYYPIVGLVTLLLQQPGSVPQKVEKLRALATALSVGRKETDASMGKEPVAQLNDLDSVGFAVLCGLLDNTAPQDVQIGVLMVLANCLALYNAINKPTGNEVFTISGATKQLVLCMGSGVDELEAQSIRTLFHLAKSKTPACQNALRQAGATTQLCALLISDAPNQVKMDAVKCVHVYIANNPTCRDEVVGHSGLSLLAQVLLDFAAEDNAELDIVLQTMLLCAQSECLQQYPIEPSLVGPLFSALQPLLTTQSVVFTFLDRLVVDHARYVPALATQAGFLDALVACLDQSEATATAALHVVCSICTANAVQPTTLQAIAAANSLRRVLGWLQKCTSAAPVTGARSVHENLLSILSAFCTSEYADEIVAHGGIASLLAFFTYQPTVKEFSARAITRLAQASPSVLSDFIPFGAADGFESILLDSASSVSCTESALIFFSLLGAHTTTDDVLLSPAAADAIFVLAADPRYQKHALTAVSNLTGRHRSNQRLVLQQRVVSHLYTPVLHPLLLDGAASLDAVSLALACVQNAAHIPALLDLGVLVAVAACVERRACVAAAWDAIAHCLDCAAATAWNHTTTMQTLYLHMLGFVDATCDSSVLGAILHALGTCLAHASWKPLFVALILQRQQLFIDFGEAVGDRLNRAYTSRPADVPPLLHLCVTLSTVRAAVPLLVQADLHVALLAGLKADAHVDAVLPCLHAFLPHVSFQTAALANTACLDRLVQLYAQDHLAAAQILVELSKNGDRFPASPLFVTTLLQRLEFSTTTTALSQQLLGNLTDADPTAARRHPIWRHIVETHNLRIVNQLVHAPHDRVLIAAISCGQHVVDDLSPEAPSFRDSLVELMATATRPSVRAISVAALATLVQDHRALVDALPTSFVESPSAARALLSTLPTHPAPVAALLRYAVDRQWSLAPFWQAVATFRMRGLFVETLASLADASAAVALHAFVSVHEPLKTREVNALVPLAASLPARVQAMASDRPVWFALMRALCNVARTAAALIEGDAVELSMACLGQDDACQYILIQLAQVPAATQRLLRSHGVARLLSLVESTRLSDRAALLQLLGILNAMARKEKAFRVAISGSLGLWTQLLQQSIYQPPQDAYSVLDSSHASTQPDNDVALATVVVQVLASLCELADLRQQIVALPDLVATLVLWLRHFAAPDVDALDGAHELILPILALLQYRVVVTHDDDNALLDVLVDLAARKHPAWVPTVYLGVCDTLHVLWSTLHAQQTLASDDPRWQAILETLAGVILAAHPTRAPAAIQAVLLPLALHTVNHAIVPNQLMQWLVLSSFDAKNPLVQPLLLQLCLTSPAFCMFLKSQSHVVNALAASTSDDPLAQRIYLCLGQDVHVAPDDAAHHALVTDEDEHDEAPPDLTLGFHESPDDDGDDVSREGPYDDATFQDEAMYTAADTTSYGAPAPRSTDTYAPSLTGASEPPNHQYANDYGYASSAAASSTSAYHMPEREETVQCPHCAGSVNVPAGFLEYLDTIPCPHCQESLGRTGPSLPPPPPTPSLSRRDSETKTVSCTKCNKALHLPVGLDLPVVECPFCNAINKFQKPSTATAAAAAPRPTKTMKCGYCSHAFAAPTGQPTIQCPKCTQTSRVEGFDAMEKVNCASCGTTLAVPRGVKTYKCMKCSHIQR</sequence>
<feature type="domain" description="WW" evidence="6">
    <location>
        <begin position="34"/>
        <end position="67"/>
    </location>
</feature>
<feature type="region of interest" description="Disordered" evidence="5">
    <location>
        <begin position="1610"/>
        <end position="1690"/>
    </location>
</feature>
<feature type="region of interest" description="Disordered" evidence="5">
    <location>
        <begin position="1746"/>
        <end position="1765"/>
    </location>
</feature>
<dbReference type="SUPFAM" id="SSF51045">
    <property type="entry name" value="WW domain"/>
    <property type="match status" value="2"/>
</dbReference>
<dbReference type="InterPro" id="IPR016024">
    <property type="entry name" value="ARM-type_fold"/>
</dbReference>
<dbReference type="Pfam" id="PF01363">
    <property type="entry name" value="FYVE"/>
    <property type="match status" value="1"/>
</dbReference>
<evidence type="ECO:0000313" key="10">
    <source>
        <dbReference type="Proteomes" id="UP000332933"/>
    </source>
</evidence>
<dbReference type="Proteomes" id="UP000332933">
    <property type="component" value="Unassembled WGS sequence"/>
</dbReference>
<keyword evidence="2 4" id="KW-0863">Zinc-finger</keyword>
<dbReference type="InterPro" id="IPR013083">
    <property type="entry name" value="Znf_RING/FYVE/PHD"/>
</dbReference>
<dbReference type="InterPro" id="IPR001202">
    <property type="entry name" value="WW_dom"/>
</dbReference>
<dbReference type="Gene3D" id="1.25.10.10">
    <property type="entry name" value="Leucine-rich Repeat Variant"/>
    <property type="match status" value="2"/>
</dbReference>
<accession>A0A485LHW5</accession>
<dbReference type="Gene3D" id="2.20.70.10">
    <property type="match status" value="2"/>
</dbReference>
<feature type="domain" description="FYVE-type" evidence="7">
    <location>
        <begin position="183"/>
        <end position="241"/>
    </location>
</feature>
<keyword evidence="10" id="KW-1185">Reference proteome</keyword>
<dbReference type="OrthoDB" id="3045089at2759"/>
<dbReference type="InterPro" id="IPR011989">
    <property type="entry name" value="ARM-like"/>
</dbReference>
<reference evidence="9 10" key="1">
    <citation type="submission" date="2019-03" db="EMBL/GenBank/DDBJ databases">
        <authorList>
            <person name="Gaulin E."/>
            <person name="Dumas B."/>
        </authorList>
    </citation>
    <scope>NUCLEOTIDE SEQUENCE [LARGE SCALE GENOMIC DNA]</scope>
    <source>
        <strain evidence="9">CBS 568.67</strain>
    </source>
</reference>
<dbReference type="CDD" id="cd00201">
    <property type="entry name" value="WW"/>
    <property type="match status" value="2"/>
</dbReference>
<dbReference type="SUPFAM" id="SSF57903">
    <property type="entry name" value="FYVE/PHD zinc finger"/>
    <property type="match status" value="1"/>
</dbReference>
<organism evidence="9 10">
    <name type="scientific">Aphanomyces stellatus</name>
    <dbReference type="NCBI Taxonomy" id="120398"/>
    <lineage>
        <taxon>Eukaryota</taxon>
        <taxon>Sar</taxon>
        <taxon>Stramenopiles</taxon>
        <taxon>Oomycota</taxon>
        <taxon>Saprolegniomycetes</taxon>
        <taxon>Saprolegniales</taxon>
        <taxon>Verrucalvaceae</taxon>
        <taxon>Aphanomyces</taxon>
    </lineage>
</organism>
<name>A0A485LHW5_9STRA</name>
<dbReference type="PROSITE" id="PS50178">
    <property type="entry name" value="ZF_FYVE"/>
    <property type="match status" value="1"/>
</dbReference>
<feature type="region of interest" description="Disordered" evidence="5">
    <location>
        <begin position="84"/>
        <end position="151"/>
    </location>
</feature>
<evidence type="ECO:0000256" key="3">
    <source>
        <dbReference type="ARBA" id="ARBA00022833"/>
    </source>
</evidence>
<dbReference type="Pfam" id="PF00397">
    <property type="entry name" value="WW"/>
    <property type="match status" value="2"/>
</dbReference>
<dbReference type="EMBL" id="VJMH01006982">
    <property type="protein sequence ID" value="KAF0686614.1"/>
    <property type="molecule type" value="Genomic_DNA"/>
</dbReference>
<dbReference type="Gene3D" id="3.30.40.10">
    <property type="entry name" value="Zinc/RING finger domain, C3HC4 (zinc finger)"/>
    <property type="match status" value="1"/>
</dbReference>
<keyword evidence="3" id="KW-0862">Zinc</keyword>
<dbReference type="PANTHER" id="PTHR23164">
    <property type="entry name" value="EARLY ENDOSOME ANTIGEN 1"/>
    <property type="match status" value="1"/>
</dbReference>
<dbReference type="InterPro" id="IPR036020">
    <property type="entry name" value="WW_dom_sf"/>
</dbReference>
<dbReference type="InterPro" id="IPR011011">
    <property type="entry name" value="Znf_FYVE_PHD"/>
</dbReference>
<protein>
    <submittedName>
        <fullName evidence="9">Aste57867_21586 protein</fullName>
    </submittedName>
</protein>
<proteinExistence type="predicted"/>
<evidence type="ECO:0000256" key="4">
    <source>
        <dbReference type="PROSITE-ProRule" id="PRU00091"/>
    </source>
</evidence>
<dbReference type="InterPro" id="IPR000306">
    <property type="entry name" value="Znf_FYVE"/>
</dbReference>
<evidence type="ECO:0000313" key="9">
    <source>
        <dbReference type="EMBL" id="VFT98256.1"/>
    </source>
</evidence>
<dbReference type="PROSITE" id="PS01159">
    <property type="entry name" value="WW_DOMAIN_1"/>
    <property type="match status" value="2"/>
</dbReference>
<feature type="compositionally biased region" description="Polar residues" evidence="5">
    <location>
        <begin position="84"/>
        <end position="95"/>
    </location>
</feature>
<dbReference type="GO" id="GO:0008270">
    <property type="term" value="F:zinc ion binding"/>
    <property type="evidence" value="ECO:0007669"/>
    <property type="project" value="UniProtKB-KW"/>
</dbReference>
<keyword evidence="1" id="KW-0479">Metal-binding</keyword>
<evidence type="ECO:0000259" key="6">
    <source>
        <dbReference type="PROSITE" id="PS50020"/>
    </source>
</evidence>
<dbReference type="SMART" id="SM00064">
    <property type="entry name" value="FYVE"/>
    <property type="match status" value="1"/>
</dbReference>
<dbReference type="SUPFAM" id="SSF48371">
    <property type="entry name" value="ARM repeat"/>
    <property type="match status" value="2"/>
</dbReference>
<dbReference type="PROSITE" id="PS50020">
    <property type="entry name" value="WW_DOMAIN_2"/>
    <property type="match status" value="2"/>
</dbReference>
<dbReference type="SMART" id="SM00456">
    <property type="entry name" value="WW"/>
    <property type="match status" value="2"/>
</dbReference>
<gene>
    <name evidence="9" type="primary">Aste57867_21586</name>
    <name evidence="8" type="ORF">As57867_021517</name>
    <name evidence="9" type="ORF">ASTE57867_21586</name>
</gene>